<dbReference type="Gene3D" id="3.10.350.10">
    <property type="entry name" value="LysM domain"/>
    <property type="match status" value="1"/>
</dbReference>
<evidence type="ECO:0000259" key="2">
    <source>
        <dbReference type="PROSITE" id="PS51782"/>
    </source>
</evidence>
<dbReference type="eggNOG" id="COG1652">
    <property type="taxonomic scope" value="Bacteria"/>
</dbReference>
<dbReference type="InterPro" id="IPR052196">
    <property type="entry name" value="Bact_Kbp"/>
</dbReference>
<dbReference type="RefSeq" id="WP_034733498.1">
    <property type="nucleotide sequence ID" value="NZ_JPIN01000012.1"/>
</dbReference>
<sequence>MTMWRFPAIAVIGFLLVVPATALATQQNESSATSTTQGDVIRLREDAPREYVVKKGDTLWDISEMFLSDPWLWPELWRVNDDIANPHLIYPGDRLYLSWVNGRPQLSRKAYRAMTPEGKIEPKGNPIPTFDLSELEPFLDGFHVLSEADLQNVPQILGDNRGAPRINGMTPVFVEGNVEVGEHYRVYARIEQFADMHLLRDVGGMRINMQHDRTAEGDLIDPAREIRRGDVVMARQALDLPDIIVPKSGANVDGTIVASLNSREKHGKYDVMVIDRGSDDGVEVGQMFQALRPGTAIFMDEEVPEAANLYKPYDDLSRRWRETLNLPPQATAEMLVLKTYAKASVVMVVDAQEWFEVGAYFVPKQIAAN</sequence>
<dbReference type="PROSITE" id="PS51782">
    <property type="entry name" value="LYSM"/>
    <property type="match status" value="1"/>
</dbReference>
<dbReference type="InterPro" id="IPR036779">
    <property type="entry name" value="LysM_dom_sf"/>
</dbReference>
<dbReference type="Pfam" id="PF01476">
    <property type="entry name" value="LysM"/>
    <property type="match status" value="1"/>
</dbReference>
<dbReference type="CDD" id="cd00118">
    <property type="entry name" value="LysM"/>
    <property type="match status" value="1"/>
</dbReference>
<proteinExistence type="predicted"/>
<dbReference type="InterPro" id="IPR018392">
    <property type="entry name" value="LysM"/>
</dbReference>
<evidence type="ECO:0000256" key="1">
    <source>
        <dbReference type="SAM" id="SignalP"/>
    </source>
</evidence>
<keyword evidence="4" id="KW-1185">Reference proteome</keyword>
<dbReference type="SUPFAM" id="SSF54106">
    <property type="entry name" value="LysM domain"/>
    <property type="match status" value="1"/>
</dbReference>
<keyword evidence="1" id="KW-0732">Signal</keyword>
<comment type="caution">
    <text evidence="3">The sequence shown here is derived from an EMBL/GenBank/DDBJ whole genome shotgun (WGS) entry which is preliminary data.</text>
</comment>
<dbReference type="PANTHER" id="PTHR34700">
    <property type="entry name" value="POTASSIUM BINDING PROTEIN KBP"/>
    <property type="match status" value="1"/>
</dbReference>
<protein>
    <recommendedName>
        <fullName evidence="2">LysM domain-containing protein</fullName>
    </recommendedName>
</protein>
<dbReference type="SMART" id="SM00257">
    <property type="entry name" value="LysM"/>
    <property type="match status" value="1"/>
</dbReference>
<dbReference type="PANTHER" id="PTHR34700:SF8">
    <property type="entry name" value="POTASSIUM BINDING PROTEIN KBP"/>
    <property type="match status" value="1"/>
</dbReference>
<dbReference type="AlphaFoldDB" id="A0A094IK44"/>
<reference evidence="3 4" key="1">
    <citation type="submission" date="2014-06" db="EMBL/GenBank/DDBJ databases">
        <title>Draft genome sequence of Idiomarina sp. MCCC 1A10513.</title>
        <authorList>
            <person name="Du J."/>
            <person name="Lai Q."/>
            <person name="Shao Z."/>
        </authorList>
    </citation>
    <scope>NUCLEOTIDE SEQUENCE [LARGE SCALE GENOMIC DNA]</scope>
    <source>
        <strain evidence="3 4">MCCC 1A10513</strain>
    </source>
</reference>
<evidence type="ECO:0000313" key="3">
    <source>
        <dbReference type="EMBL" id="KFZ28090.1"/>
    </source>
</evidence>
<organism evidence="3 4">
    <name type="scientific">Pseudidiomarina atlantica</name>
    <dbReference type="NCBI Taxonomy" id="1517416"/>
    <lineage>
        <taxon>Bacteria</taxon>
        <taxon>Pseudomonadati</taxon>
        <taxon>Pseudomonadota</taxon>
        <taxon>Gammaproteobacteria</taxon>
        <taxon>Alteromonadales</taxon>
        <taxon>Idiomarinaceae</taxon>
        <taxon>Pseudidiomarina</taxon>
    </lineage>
</organism>
<dbReference type="STRING" id="1517416.IDAT_10910"/>
<feature type="domain" description="LysM" evidence="2">
    <location>
        <begin position="49"/>
        <end position="97"/>
    </location>
</feature>
<gene>
    <name evidence="3" type="ORF">IDAT_10910</name>
</gene>
<evidence type="ECO:0000313" key="4">
    <source>
        <dbReference type="Proteomes" id="UP000053718"/>
    </source>
</evidence>
<feature type="chain" id="PRO_5001898725" description="LysM domain-containing protein" evidence="1">
    <location>
        <begin position="25"/>
        <end position="369"/>
    </location>
</feature>
<name>A0A094IK44_9GAMM</name>
<feature type="signal peptide" evidence="1">
    <location>
        <begin position="1"/>
        <end position="24"/>
    </location>
</feature>
<dbReference type="OrthoDB" id="9765158at2"/>
<dbReference type="EMBL" id="JPIN01000012">
    <property type="protein sequence ID" value="KFZ28090.1"/>
    <property type="molecule type" value="Genomic_DNA"/>
</dbReference>
<dbReference type="Proteomes" id="UP000053718">
    <property type="component" value="Unassembled WGS sequence"/>
</dbReference>
<accession>A0A094IK44</accession>